<reference evidence="3" key="1">
    <citation type="submission" date="2022-11" db="EMBL/GenBank/DDBJ databases">
        <title>Minimal conservation of predation-associated metabolite biosynthetic gene clusters underscores biosynthetic potential of Myxococcota including descriptions for ten novel species: Archangium lansinium sp. nov., Myxococcus landrumus sp. nov., Nannocystis bai.</title>
        <authorList>
            <person name="Ahearne A."/>
            <person name="Stevens C."/>
            <person name="Dowd S."/>
        </authorList>
    </citation>
    <scope>NUCLEOTIDE SEQUENCE</scope>
    <source>
        <strain evidence="3">Fl3</strain>
    </source>
</reference>
<feature type="domain" description="NAD-dependent epimerase/dehydratase" evidence="2">
    <location>
        <begin position="32"/>
        <end position="237"/>
    </location>
</feature>
<dbReference type="PANTHER" id="PTHR43000">
    <property type="entry name" value="DTDP-D-GLUCOSE 4,6-DEHYDRATASE-RELATED"/>
    <property type="match status" value="1"/>
</dbReference>
<dbReference type="InterPro" id="IPR036291">
    <property type="entry name" value="NAD(P)-bd_dom_sf"/>
</dbReference>
<evidence type="ECO:0000313" key="4">
    <source>
        <dbReference type="Proteomes" id="UP001164459"/>
    </source>
</evidence>
<comment type="similarity">
    <text evidence="1">Belongs to the NAD(P)-dependent epimerase/dehydratase family.</text>
</comment>
<evidence type="ECO:0000313" key="3">
    <source>
        <dbReference type="EMBL" id="WAS91946.1"/>
    </source>
</evidence>
<dbReference type="EMBL" id="CP114040">
    <property type="protein sequence ID" value="WAS91946.1"/>
    <property type="molecule type" value="Genomic_DNA"/>
</dbReference>
<evidence type="ECO:0000259" key="2">
    <source>
        <dbReference type="Pfam" id="PF01370"/>
    </source>
</evidence>
<dbReference type="Gene3D" id="3.40.50.720">
    <property type="entry name" value="NAD(P)-binding Rossmann-like Domain"/>
    <property type="match status" value="1"/>
</dbReference>
<gene>
    <name evidence="3" type="ORF">O0S08_37675</name>
</gene>
<protein>
    <submittedName>
        <fullName evidence="3">NAD-dependent epimerase/dehydratase family protein</fullName>
    </submittedName>
</protein>
<dbReference type="Pfam" id="PF01370">
    <property type="entry name" value="Epimerase"/>
    <property type="match status" value="1"/>
</dbReference>
<evidence type="ECO:0000256" key="1">
    <source>
        <dbReference type="ARBA" id="ARBA00007637"/>
    </source>
</evidence>
<dbReference type="Proteomes" id="UP001164459">
    <property type="component" value="Chromosome"/>
</dbReference>
<sequence length="323" mass="34634">MTPPAGPGSLFFTLLGQDMRVSSPSSNAPRRVVVTGGRGFIGAALVRRLAANGYPALPFDLHDGHDVCDERALLSAIEPGDTVVHLAAYADLYEARERPVEATRINVLGTACVADVVRRRQGRLVLASTLCVYGNQDTYPTPECAVPNPTEIYAQTKLAAEQVVSGMVASFGLDAAIVRFPGVYGPGMREALAVARFMRAADERGELLVHGDGRQTRSPMHVDDVADGLATVVRHAGFRGTVNLAAPEEISALDLARRIIALAGGGTIRHTLQRTPQTLRELADGTHAARELGWSPRISLAEGLQSTWRWWRAQRLAGGLSDT</sequence>
<name>A0ABY7GY96_9BACT</name>
<proteinExistence type="inferred from homology"/>
<dbReference type="SUPFAM" id="SSF51735">
    <property type="entry name" value="NAD(P)-binding Rossmann-fold domains"/>
    <property type="match status" value="1"/>
</dbReference>
<accession>A0ABY7GY96</accession>
<organism evidence="3 4">
    <name type="scientific">Nannocystis punicea</name>
    <dbReference type="NCBI Taxonomy" id="2995304"/>
    <lineage>
        <taxon>Bacteria</taxon>
        <taxon>Pseudomonadati</taxon>
        <taxon>Myxococcota</taxon>
        <taxon>Polyangia</taxon>
        <taxon>Nannocystales</taxon>
        <taxon>Nannocystaceae</taxon>
        <taxon>Nannocystis</taxon>
    </lineage>
</organism>
<dbReference type="RefSeq" id="WP_269034299.1">
    <property type="nucleotide sequence ID" value="NZ_CP114040.1"/>
</dbReference>
<keyword evidence="4" id="KW-1185">Reference proteome</keyword>
<dbReference type="InterPro" id="IPR001509">
    <property type="entry name" value="Epimerase_deHydtase"/>
</dbReference>